<dbReference type="EMBL" id="CP033464">
    <property type="protein sequence ID" value="QDX94352.1"/>
    <property type="molecule type" value="Genomic_DNA"/>
</dbReference>
<name>A0A518VBH5_BRELA</name>
<evidence type="ECO:0000313" key="2">
    <source>
        <dbReference type="Proteomes" id="UP000319432"/>
    </source>
</evidence>
<protein>
    <submittedName>
        <fullName evidence="1">Uncharacterized protein</fullName>
    </submittedName>
</protein>
<accession>A0A518VBH5</accession>
<keyword evidence="2" id="KW-1185">Reference proteome</keyword>
<reference evidence="1 2" key="1">
    <citation type="submission" date="2018-11" db="EMBL/GenBank/DDBJ databases">
        <title>Phylogenetic determinants of toxin gene distribution in genomes of Brevibacillus laterosporus.</title>
        <authorList>
            <person name="Glare T.R."/>
            <person name="Durrant A."/>
            <person name="Berry C."/>
            <person name="Palma L."/>
            <person name="Ormskirk M."/>
            <person name="Cox M.O."/>
        </authorList>
    </citation>
    <scope>NUCLEOTIDE SEQUENCE [LARGE SCALE GENOMIC DNA]</scope>
    <source>
        <strain evidence="1 2">1821L</strain>
    </source>
</reference>
<proteinExistence type="predicted"/>
<gene>
    <name evidence="1" type="ORF">EEL30_19935</name>
</gene>
<organism evidence="1 2">
    <name type="scientific">Brevibacillus laterosporus</name>
    <name type="common">Bacillus laterosporus</name>
    <dbReference type="NCBI Taxonomy" id="1465"/>
    <lineage>
        <taxon>Bacteria</taxon>
        <taxon>Bacillati</taxon>
        <taxon>Bacillota</taxon>
        <taxon>Bacilli</taxon>
        <taxon>Bacillales</taxon>
        <taxon>Paenibacillaceae</taxon>
        <taxon>Brevibacillus</taxon>
    </lineage>
</organism>
<sequence>MSSVWDEGEPMSTKDLVSLYECGIRRQEAKLIKLKESYSDCSMLEEEIQDIKEKLNKIKS</sequence>
<dbReference type="Proteomes" id="UP000319432">
    <property type="component" value="Chromosome"/>
</dbReference>
<dbReference type="AlphaFoldDB" id="A0A518VBH5"/>
<evidence type="ECO:0000313" key="1">
    <source>
        <dbReference type="EMBL" id="QDX94352.1"/>
    </source>
</evidence>